<dbReference type="AlphaFoldDB" id="A0A254N9C0"/>
<evidence type="ECO:0000256" key="3">
    <source>
        <dbReference type="ARBA" id="ARBA00023004"/>
    </source>
</evidence>
<dbReference type="OrthoDB" id="9794779at2"/>
<dbReference type="GO" id="GO:0046872">
    <property type="term" value="F:metal ion binding"/>
    <property type="evidence" value="ECO:0007669"/>
    <property type="project" value="UniProtKB-KW"/>
</dbReference>
<keyword evidence="7" id="KW-1185">Reference proteome</keyword>
<dbReference type="GO" id="GO:0051537">
    <property type="term" value="F:2 iron, 2 sulfur cluster binding"/>
    <property type="evidence" value="ECO:0007669"/>
    <property type="project" value="UniProtKB-KW"/>
</dbReference>
<dbReference type="PANTHER" id="PTHR40261">
    <property type="match status" value="1"/>
</dbReference>
<evidence type="ECO:0000313" key="6">
    <source>
        <dbReference type="EMBL" id="OWR03412.1"/>
    </source>
</evidence>
<dbReference type="Proteomes" id="UP000197446">
    <property type="component" value="Unassembled WGS sequence"/>
</dbReference>
<evidence type="ECO:0000313" key="7">
    <source>
        <dbReference type="Proteomes" id="UP000197446"/>
    </source>
</evidence>
<keyword evidence="3" id="KW-0408">Iron</keyword>
<dbReference type="Pfam" id="PF00355">
    <property type="entry name" value="Rieske"/>
    <property type="match status" value="1"/>
</dbReference>
<dbReference type="SUPFAM" id="SSF50022">
    <property type="entry name" value="ISP domain"/>
    <property type="match status" value="1"/>
</dbReference>
<gene>
    <name evidence="6" type="ORF">CDO81_12990</name>
</gene>
<dbReference type="InterPro" id="IPR017941">
    <property type="entry name" value="Rieske_2Fe-2S"/>
</dbReference>
<dbReference type="Gene3D" id="2.102.10.10">
    <property type="entry name" value="Rieske [2Fe-2S] iron-sulphur domain"/>
    <property type="match status" value="1"/>
</dbReference>
<keyword evidence="2" id="KW-0479">Metal-binding</keyword>
<comment type="caution">
    <text evidence="6">The sequence shown here is derived from an EMBL/GenBank/DDBJ whole genome shotgun (WGS) entry which is preliminary data.</text>
</comment>
<evidence type="ECO:0000256" key="1">
    <source>
        <dbReference type="ARBA" id="ARBA00022714"/>
    </source>
</evidence>
<dbReference type="InterPro" id="IPR036922">
    <property type="entry name" value="Rieske_2Fe-2S_sf"/>
</dbReference>
<organism evidence="6 7">
    <name type="scientific">Roseateles puraquae</name>
    <dbReference type="NCBI Taxonomy" id="431059"/>
    <lineage>
        <taxon>Bacteria</taxon>
        <taxon>Pseudomonadati</taxon>
        <taxon>Pseudomonadota</taxon>
        <taxon>Betaproteobacteria</taxon>
        <taxon>Burkholderiales</taxon>
        <taxon>Sphaerotilaceae</taxon>
        <taxon>Roseateles</taxon>
    </lineage>
</organism>
<dbReference type="EMBL" id="NISI01000005">
    <property type="protein sequence ID" value="OWR03412.1"/>
    <property type="molecule type" value="Genomic_DNA"/>
</dbReference>
<evidence type="ECO:0000259" key="5">
    <source>
        <dbReference type="PROSITE" id="PS51296"/>
    </source>
</evidence>
<dbReference type="RefSeq" id="WP_088483648.1">
    <property type="nucleotide sequence ID" value="NZ_JBCNLH010000014.1"/>
</dbReference>
<name>A0A254N9C0_9BURK</name>
<accession>A0A254N9C0</accession>
<dbReference type="PANTHER" id="PTHR40261:SF1">
    <property type="entry name" value="RIESKE DOMAIN-CONTAINING PROTEIN"/>
    <property type="match status" value="1"/>
</dbReference>
<feature type="domain" description="Rieske" evidence="5">
    <location>
        <begin position="10"/>
        <end position="116"/>
    </location>
</feature>
<reference evidence="6 7" key="1">
    <citation type="journal article" date="2007" name="Int. J. Syst. Evol. Microbiol.">
        <title>Description of Pelomonas aquatica sp. nov. and Pelomonas puraquae sp. nov., isolated from industrial and haemodialysis water.</title>
        <authorList>
            <person name="Gomila M."/>
            <person name="Bowien B."/>
            <person name="Falsen E."/>
            <person name="Moore E.R."/>
            <person name="Lalucat J."/>
        </authorList>
    </citation>
    <scope>NUCLEOTIDE SEQUENCE [LARGE SCALE GENOMIC DNA]</scope>
    <source>
        <strain evidence="6 7">CCUG 52769</strain>
    </source>
</reference>
<evidence type="ECO:0000256" key="4">
    <source>
        <dbReference type="ARBA" id="ARBA00023014"/>
    </source>
</evidence>
<protein>
    <submittedName>
        <fullName evidence="6">2Fe-2S ferredoxin</fullName>
    </submittedName>
</protein>
<keyword evidence="1" id="KW-0001">2Fe-2S</keyword>
<dbReference type="PROSITE" id="PS51296">
    <property type="entry name" value="RIESKE"/>
    <property type="match status" value="1"/>
</dbReference>
<evidence type="ECO:0000256" key="2">
    <source>
        <dbReference type="ARBA" id="ARBA00022723"/>
    </source>
</evidence>
<proteinExistence type="predicted"/>
<sequence length="128" mass="14629">MPDTELPPPQRLCASADLAERGKAVSFDVIQWREPVRAFALRFDGQAVAYLNRCAHVPTEMDWQEGEFLDGDKRYIMCSIHGAVYDPLTGRCLMGPCTRGRLTKIELTEREGEVFWHPTRDTRPAFED</sequence>
<keyword evidence="4" id="KW-0411">Iron-sulfur</keyword>